<accession>A0ACC2LW01</accession>
<comment type="caution">
    <text evidence="1">The sequence shown here is derived from an EMBL/GenBank/DDBJ whole genome shotgun (WGS) entry which is preliminary data.</text>
</comment>
<organism evidence="1 2">
    <name type="scientific">Persea americana</name>
    <name type="common">Avocado</name>
    <dbReference type="NCBI Taxonomy" id="3435"/>
    <lineage>
        <taxon>Eukaryota</taxon>
        <taxon>Viridiplantae</taxon>
        <taxon>Streptophyta</taxon>
        <taxon>Embryophyta</taxon>
        <taxon>Tracheophyta</taxon>
        <taxon>Spermatophyta</taxon>
        <taxon>Magnoliopsida</taxon>
        <taxon>Magnoliidae</taxon>
        <taxon>Laurales</taxon>
        <taxon>Lauraceae</taxon>
        <taxon>Persea</taxon>
    </lineage>
</organism>
<reference evidence="1 2" key="1">
    <citation type="journal article" date="2022" name="Hortic Res">
        <title>A haplotype resolved chromosomal level avocado genome allows analysis of novel avocado genes.</title>
        <authorList>
            <person name="Nath O."/>
            <person name="Fletcher S.J."/>
            <person name="Hayward A."/>
            <person name="Shaw L.M."/>
            <person name="Masouleh A.K."/>
            <person name="Furtado A."/>
            <person name="Henry R.J."/>
            <person name="Mitter N."/>
        </authorList>
    </citation>
    <scope>NUCLEOTIDE SEQUENCE [LARGE SCALE GENOMIC DNA]</scope>
    <source>
        <strain evidence="2">cv. Hass</strain>
    </source>
</reference>
<name>A0ACC2LW01_PERAE</name>
<sequence>MPSLLTSRGVVLATVMAISSTLIFFALRGHKPFSPTQFAVGQNSTPMLQNLPSCISSDEKKRERRKKKKKRVHFADDVIKAVAENEKLTSEGNLTRELKSKKCQVRKMPANRMALYKGILRDRPQRKQNHRWLDLSASRMHGSRGCFGCCTKPAPIIAVDEPSKGLKNQGQSVKKPSLSDDFWSTTTYEMEKSTVDSQRSISSISASNQTSDHHNGGSTSSPSEFVNHGFLLWTQTRQQWTVNKNSKSPAKQLQEPRLSWNATYDSLLGTNRLFPQPIPLSEMVDFLVDTWEQEGIPSSIHQHMSAFQSNMEKLEVLEHRSRITQHSLGYARSSIAQVRVLCFIRSGLLSKMALARLCMKNFHLRVFSSPHYIASTRSWESKLGWFSTASATSENVSANQSDSKDVEVSTRSEKSKLSPRERSGKLWGRGREMAPFGLNDFIRPSRLGNSLVQMSESLNKFFEHLTPSRLLGRMKEDETAYKLRFEVPGLSKEDLKITIADGYLMIRGQHKEEQEDSSDDDEWYAGIYGYYNTSLLLPEDAKVEEIRAELKDGILTLTIPRSEIKKKDVKEVEIK</sequence>
<dbReference type="EMBL" id="CM056811">
    <property type="protein sequence ID" value="KAJ8637599.1"/>
    <property type="molecule type" value="Genomic_DNA"/>
</dbReference>
<dbReference type="Proteomes" id="UP001234297">
    <property type="component" value="Chromosome 3"/>
</dbReference>
<proteinExistence type="predicted"/>
<evidence type="ECO:0000313" key="2">
    <source>
        <dbReference type="Proteomes" id="UP001234297"/>
    </source>
</evidence>
<protein>
    <submittedName>
        <fullName evidence="1">Uncharacterized protein</fullName>
    </submittedName>
</protein>
<evidence type="ECO:0000313" key="1">
    <source>
        <dbReference type="EMBL" id="KAJ8637599.1"/>
    </source>
</evidence>
<keyword evidence="2" id="KW-1185">Reference proteome</keyword>
<gene>
    <name evidence="1" type="ORF">MRB53_011866</name>
</gene>